<dbReference type="RefSeq" id="WP_201166626.1">
    <property type="nucleotide sequence ID" value="NZ_JAEPWM010000001.1"/>
</dbReference>
<dbReference type="GO" id="GO:0009297">
    <property type="term" value="P:pilus assembly"/>
    <property type="evidence" value="ECO:0007669"/>
    <property type="project" value="InterPro"/>
</dbReference>
<dbReference type="Proteomes" id="UP000630528">
    <property type="component" value="Unassembled WGS sequence"/>
</dbReference>
<dbReference type="Gene3D" id="2.60.40.2610">
    <property type="entry name" value="Outer membrane usher protein FimD, plug domain"/>
    <property type="match status" value="1"/>
</dbReference>
<proteinExistence type="predicted"/>
<comment type="caution">
    <text evidence="2">The sequence shown here is derived from an EMBL/GenBank/DDBJ whole genome shotgun (WGS) entry which is preliminary data.</text>
</comment>
<gene>
    <name evidence="2" type="ORF">JJB11_04170</name>
</gene>
<reference evidence="2" key="2">
    <citation type="submission" date="2021-01" db="EMBL/GenBank/DDBJ databases">
        <authorList>
            <person name="Kang M."/>
        </authorList>
    </citation>
    <scope>NUCLEOTIDE SEQUENCE</scope>
    <source>
        <strain evidence="2">KACC 17527</strain>
    </source>
</reference>
<evidence type="ECO:0000313" key="2">
    <source>
        <dbReference type="EMBL" id="MBK6005279.1"/>
    </source>
</evidence>
<dbReference type="Pfam" id="PF13953">
    <property type="entry name" value="PapC_C"/>
    <property type="match status" value="1"/>
</dbReference>
<name>A0A934TPV3_9BURK</name>
<reference evidence="2" key="1">
    <citation type="journal article" date="2012" name="J. Microbiol. Biotechnol.">
        <title>Ramlibacter ginsenosidimutans sp. nov., with ginsenoside-converting activity.</title>
        <authorList>
            <person name="Wang L."/>
            <person name="An D.S."/>
            <person name="Kim S.G."/>
            <person name="Jin F.X."/>
            <person name="Kim S.C."/>
            <person name="Lee S.T."/>
            <person name="Im W.T."/>
        </authorList>
    </citation>
    <scope>NUCLEOTIDE SEQUENCE</scope>
    <source>
        <strain evidence="2">KACC 17527</strain>
    </source>
</reference>
<evidence type="ECO:0000259" key="1">
    <source>
        <dbReference type="Pfam" id="PF13953"/>
    </source>
</evidence>
<feature type="domain" description="PapC-like C-terminal" evidence="1">
    <location>
        <begin position="686"/>
        <end position="747"/>
    </location>
</feature>
<dbReference type="Gene3D" id="2.60.40.2070">
    <property type="match status" value="1"/>
</dbReference>
<protein>
    <submittedName>
        <fullName evidence="2">Fimbrial biogenesis outer membrane usher protein</fullName>
    </submittedName>
</protein>
<dbReference type="GO" id="GO:0009279">
    <property type="term" value="C:cell outer membrane"/>
    <property type="evidence" value="ECO:0007669"/>
    <property type="project" value="TreeGrafter"/>
</dbReference>
<keyword evidence="3" id="KW-1185">Reference proteome</keyword>
<organism evidence="2 3">
    <name type="scientific">Ramlibacter ginsenosidimutans</name>
    <dbReference type="NCBI Taxonomy" id="502333"/>
    <lineage>
        <taxon>Bacteria</taxon>
        <taxon>Pseudomonadati</taxon>
        <taxon>Pseudomonadota</taxon>
        <taxon>Betaproteobacteria</taxon>
        <taxon>Burkholderiales</taxon>
        <taxon>Comamonadaceae</taxon>
        <taxon>Ramlibacter</taxon>
    </lineage>
</organism>
<dbReference type="PANTHER" id="PTHR30451:SF5">
    <property type="entry name" value="SLR0019 PROTEIN"/>
    <property type="match status" value="1"/>
</dbReference>
<dbReference type="PANTHER" id="PTHR30451">
    <property type="entry name" value="OUTER MEMBRANE USHER PROTEIN"/>
    <property type="match status" value="1"/>
</dbReference>
<dbReference type="InterPro" id="IPR043142">
    <property type="entry name" value="PapC-like_C_sf"/>
</dbReference>
<dbReference type="InterPro" id="IPR000015">
    <property type="entry name" value="Fimb_usher"/>
</dbReference>
<dbReference type="GO" id="GO:0015473">
    <property type="term" value="F:fimbrial usher porin activity"/>
    <property type="evidence" value="ECO:0007669"/>
    <property type="project" value="InterPro"/>
</dbReference>
<dbReference type="Pfam" id="PF00577">
    <property type="entry name" value="Usher"/>
    <property type="match status" value="2"/>
</dbReference>
<dbReference type="InterPro" id="IPR042186">
    <property type="entry name" value="FimD_plug_dom"/>
</dbReference>
<evidence type="ECO:0000313" key="3">
    <source>
        <dbReference type="Proteomes" id="UP000630528"/>
    </source>
</evidence>
<accession>A0A934TPV3</accession>
<dbReference type="Gene3D" id="2.60.40.3110">
    <property type="match status" value="1"/>
</dbReference>
<dbReference type="EMBL" id="JAEPWM010000001">
    <property type="protein sequence ID" value="MBK6005279.1"/>
    <property type="molecule type" value="Genomic_DNA"/>
</dbReference>
<dbReference type="InterPro" id="IPR025949">
    <property type="entry name" value="PapC-like_C"/>
</dbReference>
<dbReference type="AlphaFoldDB" id="A0A934TPV3"/>
<sequence>MLACSVLHAAPLAAQNRQPETGERVLPVEVTVNGGAGGIWPIVVRDGVLYAPAEAFTNWRLLVRPETPSIDYRGFAYVPIGAVTGVESKLDVDKATLQLTVPGEAFISTRLSRELSPVLPRTPVVPAVFVNYDLNYSRTGGPVPTDGVGLIGEAGTSGRWGVLTQTFVAPNLVGQSSQGLTRLETTFRRDFPDQGYTLIGGDSMLRTGLLGRNAYFGGVQFGTNFSLAPYINRQPVPLIAGQTSTPSTVQLYVNDVLRQTNNVPAGPFAVDNMPTLTGNGEVTVRVRDILGRETVITQPFVVTSDLLAPGVNDWSVEAGKLRRNLGSASWDYGDPFVSGLLRRGLTNTTTAEGRIEVAKGRSGLGLAGVQAVGSDVLVRAGAMASQNDRLGNGSRWLLGLERLAYSGNMSLMVEGNSRAFRSLGEEDTDPPVNLQVAAQGSWSFPWGRVGVALAYQKPFIADPVTTASLNYSIPLPAQSQLSVYYTRAMTRNDAYTMGALLTVPLDRTTNTATSVQRQGGRNEFYTSATHTPDGPFGVGWRTLVAKQGQERAEAGVNWLTPYGLFTAEGSVRPHETDVRLGAVGGAVWTEGQVFAVPRFDNSAALVSVPGQPRVGVGLGAQATQRTDGNGMSLLGGLTAYEANHVRLNANDLPLSAEVDSLEQEIVPPYRSVAKVEFAVRGGKAALMTITFDDGQPAPPGATVTLEGESQEAMVARHGEAYVSGLKDTNRLRLHWQGHECALTLQLPADAPDISRVGPLRCTGVPR</sequence>